<dbReference type="EMBL" id="SNXS01000002">
    <property type="protein sequence ID" value="TDP72906.1"/>
    <property type="molecule type" value="Genomic_DNA"/>
</dbReference>
<dbReference type="InterPro" id="IPR023058">
    <property type="entry name" value="PPIase_PpiC_CS"/>
</dbReference>
<comment type="domain">
    <text evidence="7">The PPIase activity resides only in the second parvulin domain. The N-terminal region and the C-terminal tail are necessary and sufficient for the chaperone activity of SurA. The PPIase activity is dispensable for SurA to function as a chaperone. The N-terminal region and the C-terminal tail are also required for porin recognition.</text>
</comment>
<dbReference type="Gene3D" id="3.10.50.40">
    <property type="match status" value="2"/>
</dbReference>
<dbReference type="SUPFAM" id="SSF54534">
    <property type="entry name" value="FKBP-like"/>
    <property type="match status" value="2"/>
</dbReference>
<dbReference type="Pfam" id="PF09312">
    <property type="entry name" value="SurA_N"/>
    <property type="match status" value="1"/>
</dbReference>
<keyword evidence="2 7" id="KW-0677">Repeat</keyword>
<dbReference type="GO" id="GO:0006457">
    <property type="term" value="P:protein folding"/>
    <property type="evidence" value="ECO:0007669"/>
    <property type="project" value="UniProtKB-UniRule"/>
</dbReference>
<feature type="domain" description="PpiC" evidence="9">
    <location>
        <begin position="184"/>
        <end position="286"/>
    </location>
</feature>
<sequence length="443" mass="48321" precursor="true">MTDLPTSLKPALLAATLAALLLAPLAQAQSARAATRPADSIAAIVNQDLVTEIEVRQRAERVREEAKQRGESALSATELRKTALDSLIDERVVLTYAREAGAKIDEVELDRVVANVAAQNSLSLPELRDRLKAEGIEYRRFRENLRDQMMVERVREREVQGRIRVSEADVEEFLAKKREAGKANAQYNIAQVLVIVPEGANAAVLAEKRARAEAALARIKAGEAFDVVAKQISEDAYKDKGGELGLRPAAKLPDAFLAHVKDLKSGEVAPELMRSGAGFHVLKLIEKQDGSDGSVVQTRARHVLLRVSPQLTAELAARRLAEFKRSIETGKTTFEAVARENSEDGSAPNGGDLGWSSPGGFVPEFEEAMNALNLGGISAPVVSRFGVHLIQVLERRSTIPDPKQVRAQAQAALREQKYAAAFTDWVKDLRGRAFIEMRGDASQ</sequence>
<evidence type="ECO:0000256" key="4">
    <source>
        <dbReference type="ARBA" id="ARBA00023110"/>
    </source>
</evidence>
<dbReference type="SUPFAM" id="SSF109998">
    <property type="entry name" value="Triger factor/SurA peptide-binding domain-like"/>
    <property type="match status" value="1"/>
</dbReference>
<dbReference type="Proteomes" id="UP000295361">
    <property type="component" value="Unassembled WGS sequence"/>
</dbReference>
<dbReference type="EC" id="5.2.1.8" evidence="7"/>
<evidence type="ECO:0000256" key="2">
    <source>
        <dbReference type="ARBA" id="ARBA00022737"/>
    </source>
</evidence>
<dbReference type="Gene3D" id="1.10.4030.10">
    <property type="entry name" value="Porin chaperone SurA, peptide-binding domain"/>
    <property type="match status" value="1"/>
</dbReference>
<name>A0A4R6QPI0_9BURK</name>
<gene>
    <name evidence="7" type="primary">surA</name>
    <name evidence="10" type="ORF">DES47_102652</name>
</gene>
<evidence type="ECO:0000256" key="6">
    <source>
        <dbReference type="ARBA" id="ARBA00023235"/>
    </source>
</evidence>
<evidence type="ECO:0000313" key="10">
    <source>
        <dbReference type="EMBL" id="TDP72906.1"/>
    </source>
</evidence>
<feature type="signal peptide" evidence="7">
    <location>
        <begin position="1"/>
        <end position="28"/>
    </location>
</feature>
<dbReference type="GO" id="GO:0043165">
    <property type="term" value="P:Gram-negative-bacterium-type cell outer membrane assembly"/>
    <property type="evidence" value="ECO:0007669"/>
    <property type="project" value="InterPro"/>
</dbReference>
<proteinExistence type="inferred from homology"/>
<dbReference type="GO" id="GO:0051082">
    <property type="term" value="F:unfolded protein binding"/>
    <property type="evidence" value="ECO:0007669"/>
    <property type="project" value="UniProtKB-UniRule"/>
</dbReference>
<dbReference type="InterPro" id="IPR015391">
    <property type="entry name" value="SurA_N"/>
</dbReference>
<dbReference type="GO" id="GO:0050821">
    <property type="term" value="P:protein stabilization"/>
    <property type="evidence" value="ECO:0007669"/>
    <property type="project" value="InterPro"/>
</dbReference>
<dbReference type="GO" id="GO:0003755">
    <property type="term" value="F:peptidyl-prolyl cis-trans isomerase activity"/>
    <property type="evidence" value="ECO:0007669"/>
    <property type="project" value="UniProtKB-UniRule"/>
</dbReference>
<dbReference type="Pfam" id="PF00639">
    <property type="entry name" value="Rotamase"/>
    <property type="match status" value="2"/>
</dbReference>
<accession>A0A4R6QPI0</accession>
<dbReference type="InterPro" id="IPR027304">
    <property type="entry name" value="Trigger_fact/SurA_dom_sf"/>
</dbReference>
<dbReference type="InterPro" id="IPR050280">
    <property type="entry name" value="OMP_Chaperone_SurA"/>
</dbReference>
<keyword evidence="11" id="KW-1185">Reference proteome</keyword>
<keyword evidence="6 7" id="KW-0413">Isomerase</keyword>
<evidence type="ECO:0000256" key="1">
    <source>
        <dbReference type="ARBA" id="ARBA00022729"/>
    </source>
</evidence>
<comment type="caution">
    <text evidence="10">The sequence shown here is derived from an EMBL/GenBank/DDBJ whole genome shotgun (WGS) entry which is preliminary data.</text>
</comment>
<protein>
    <recommendedName>
        <fullName evidence="7">Chaperone SurA</fullName>
    </recommendedName>
    <alternativeName>
        <fullName evidence="7">Peptidyl-prolyl cis-trans isomerase SurA</fullName>
        <shortName evidence="7">PPIase SurA</shortName>
        <ecNumber evidence="7">5.2.1.8</ecNumber>
    </alternativeName>
    <alternativeName>
        <fullName evidence="7">Rotamase SurA</fullName>
    </alternativeName>
</protein>
<dbReference type="FunCoup" id="A0A4R6QPI0">
    <property type="interactions" value="193"/>
</dbReference>
<evidence type="ECO:0000256" key="3">
    <source>
        <dbReference type="ARBA" id="ARBA00022764"/>
    </source>
</evidence>
<feature type="chain" id="PRO_5021049342" description="Chaperone SurA" evidence="7">
    <location>
        <begin position="29"/>
        <end position="443"/>
    </location>
</feature>
<feature type="domain" description="PpiC" evidence="9">
    <location>
        <begin position="295"/>
        <end position="394"/>
    </location>
</feature>
<dbReference type="PANTHER" id="PTHR47637">
    <property type="entry name" value="CHAPERONE SURA"/>
    <property type="match status" value="1"/>
</dbReference>
<evidence type="ECO:0000259" key="9">
    <source>
        <dbReference type="PROSITE" id="PS50198"/>
    </source>
</evidence>
<dbReference type="HAMAP" id="MF_01183">
    <property type="entry name" value="Chaperone_SurA"/>
    <property type="match status" value="1"/>
</dbReference>
<dbReference type="OrthoDB" id="14196at2"/>
<evidence type="ECO:0000256" key="5">
    <source>
        <dbReference type="ARBA" id="ARBA00023186"/>
    </source>
</evidence>
<dbReference type="GO" id="GO:0042277">
    <property type="term" value="F:peptide binding"/>
    <property type="evidence" value="ECO:0007669"/>
    <property type="project" value="InterPro"/>
</dbReference>
<evidence type="ECO:0000313" key="11">
    <source>
        <dbReference type="Proteomes" id="UP000295361"/>
    </source>
</evidence>
<organism evidence="10 11">
    <name type="scientific">Roseateles toxinivorans</name>
    <dbReference type="NCBI Taxonomy" id="270368"/>
    <lineage>
        <taxon>Bacteria</taxon>
        <taxon>Pseudomonadati</taxon>
        <taxon>Pseudomonadota</taxon>
        <taxon>Betaproteobacteria</taxon>
        <taxon>Burkholderiales</taxon>
        <taxon>Sphaerotilaceae</taxon>
        <taxon>Roseateles</taxon>
    </lineage>
</organism>
<dbReference type="RefSeq" id="WP_133700331.1">
    <property type="nucleotide sequence ID" value="NZ_SNXS01000002.1"/>
</dbReference>
<dbReference type="AlphaFoldDB" id="A0A4R6QPI0"/>
<evidence type="ECO:0000256" key="8">
    <source>
        <dbReference type="SAM" id="MobiDB-lite"/>
    </source>
</evidence>
<dbReference type="InterPro" id="IPR046357">
    <property type="entry name" value="PPIase_dom_sf"/>
</dbReference>
<evidence type="ECO:0000256" key="7">
    <source>
        <dbReference type="HAMAP-Rule" id="MF_01183"/>
    </source>
</evidence>
<comment type="subcellular location">
    <subcellularLocation>
        <location evidence="7">Periplasm</location>
    </subcellularLocation>
    <text evidence="7">Is capable of associating with the outer membrane.</text>
</comment>
<comment type="catalytic activity">
    <reaction evidence="7">
        <text>[protein]-peptidylproline (omega=180) = [protein]-peptidylproline (omega=0)</text>
        <dbReference type="Rhea" id="RHEA:16237"/>
        <dbReference type="Rhea" id="RHEA-COMP:10747"/>
        <dbReference type="Rhea" id="RHEA-COMP:10748"/>
        <dbReference type="ChEBI" id="CHEBI:83833"/>
        <dbReference type="ChEBI" id="CHEBI:83834"/>
        <dbReference type="EC" id="5.2.1.8"/>
    </reaction>
</comment>
<dbReference type="InParanoid" id="A0A4R6QPI0"/>
<dbReference type="InterPro" id="IPR000297">
    <property type="entry name" value="PPIase_PpiC"/>
</dbReference>
<dbReference type="PANTHER" id="PTHR47637:SF1">
    <property type="entry name" value="CHAPERONE SURA"/>
    <property type="match status" value="1"/>
</dbReference>
<comment type="function">
    <text evidence="7">Chaperone involved in the correct folding and assembly of outer membrane proteins. Recognizes specific patterns of aromatic residues and the orientation of their side chains, which are found more frequently in integral outer membrane proteins. May act in both early periplasmic and late outer membrane-associated steps of protein maturation.</text>
</comment>
<dbReference type="GO" id="GO:0030288">
    <property type="term" value="C:outer membrane-bounded periplasmic space"/>
    <property type="evidence" value="ECO:0007669"/>
    <property type="project" value="InterPro"/>
</dbReference>
<keyword evidence="1 7" id="KW-0732">Signal</keyword>
<dbReference type="PROSITE" id="PS50198">
    <property type="entry name" value="PPIC_PPIASE_2"/>
    <property type="match status" value="2"/>
</dbReference>
<keyword evidence="4 7" id="KW-0697">Rotamase</keyword>
<keyword evidence="5 7" id="KW-0143">Chaperone</keyword>
<dbReference type="PROSITE" id="PS01096">
    <property type="entry name" value="PPIC_PPIASE_1"/>
    <property type="match status" value="1"/>
</dbReference>
<reference evidence="10 11" key="1">
    <citation type="submission" date="2019-03" db="EMBL/GenBank/DDBJ databases">
        <title>Genomic Encyclopedia of Type Strains, Phase IV (KMG-IV): sequencing the most valuable type-strain genomes for metagenomic binning, comparative biology and taxonomic classification.</title>
        <authorList>
            <person name="Goeker M."/>
        </authorList>
    </citation>
    <scope>NUCLEOTIDE SEQUENCE [LARGE SCALE GENOMIC DNA]</scope>
    <source>
        <strain evidence="10 11">DSM 16998</strain>
    </source>
</reference>
<keyword evidence="3 7" id="KW-0574">Periplasm</keyword>
<dbReference type="InterPro" id="IPR023034">
    <property type="entry name" value="PPIase_SurA"/>
</dbReference>
<feature type="region of interest" description="Disordered" evidence="8">
    <location>
        <begin position="339"/>
        <end position="358"/>
    </location>
</feature>